<comment type="caution">
    <text evidence="2">The sequence shown here is derived from an EMBL/GenBank/DDBJ whole genome shotgun (WGS) entry which is preliminary data.</text>
</comment>
<organism evidence="2 3">
    <name type="scientific">Coniophora puteana (strain RWD-64-598)</name>
    <name type="common">Brown rot fungus</name>
    <dbReference type="NCBI Taxonomy" id="741705"/>
    <lineage>
        <taxon>Eukaryota</taxon>
        <taxon>Fungi</taxon>
        <taxon>Dikarya</taxon>
        <taxon>Basidiomycota</taxon>
        <taxon>Agaricomycotina</taxon>
        <taxon>Agaricomycetes</taxon>
        <taxon>Agaricomycetidae</taxon>
        <taxon>Boletales</taxon>
        <taxon>Coniophorineae</taxon>
        <taxon>Coniophoraceae</taxon>
        <taxon>Coniophora</taxon>
    </lineage>
</organism>
<dbReference type="GeneID" id="19202327"/>
<reference evidence="3" key="1">
    <citation type="journal article" date="2012" name="Science">
        <title>The Paleozoic origin of enzymatic lignin decomposition reconstructed from 31 fungal genomes.</title>
        <authorList>
            <person name="Floudas D."/>
            <person name="Binder M."/>
            <person name="Riley R."/>
            <person name="Barry K."/>
            <person name="Blanchette R.A."/>
            <person name="Henrissat B."/>
            <person name="Martinez A.T."/>
            <person name="Otillar R."/>
            <person name="Spatafora J.W."/>
            <person name="Yadav J.S."/>
            <person name="Aerts A."/>
            <person name="Benoit I."/>
            <person name="Boyd A."/>
            <person name="Carlson A."/>
            <person name="Copeland A."/>
            <person name="Coutinho P.M."/>
            <person name="de Vries R.P."/>
            <person name="Ferreira P."/>
            <person name="Findley K."/>
            <person name="Foster B."/>
            <person name="Gaskell J."/>
            <person name="Glotzer D."/>
            <person name="Gorecki P."/>
            <person name="Heitman J."/>
            <person name="Hesse C."/>
            <person name="Hori C."/>
            <person name="Igarashi K."/>
            <person name="Jurgens J.A."/>
            <person name="Kallen N."/>
            <person name="Kersten P."/>
            <person name="Kohler A."/>
            <person name="Kuees U."/>
            <person name="Kumar T.K.A."/>
            <person name="Kuo A."/>
            <person name="LaButti K."/>
            <person name="Larrondo L.F."/>
            <person name="Lindquist E."/>
            <person name="Ling A."/>
            <person name="Lombard V."/>
            <person name="Lucas S."/>
            <person name="Lundell T."/>
            <person name="Martin R."/>
            <person name="McLaughlin D.J."/>
            <person name="Morgenstern I."/>
            <person name="Morin E."/>
            <person name="Murat C."/>
            <person name="Nagy L.G."/>
            <person name="Nolan M."/>
            <person name="Ohm R.A."/>
            <person name="Patyshakuliyeva A."/>
            <person name="Rokas A."/>
            <person name="Ruiz-Duenas F.J."/>
            <person name="Sabat G."/>
            <person name="Salamov A."/>
            <person name="Samejima M."/>
            <person name="Schmutz J."/>
            <person name="Slot J.C."/>
            <person name="St John F."/>
            <person name="Stenlid J."/>
            <person name="Sun H."/>
            <person name="Sun S."/>
            <person name="Syed K."/>
            <person name="Tsang A."/>
            <person name="Wiebenga A."/>
            <person name="Young D."/>
            <person name="Pisabarro A."/>
            <person name="Eastwood D.C."/>
            <person name="Martin F."/>
            <person name="Cullen D."/>
            <person name="Grigoriev I.V."/>
            <person name="Hibbett D.S."/>
        </authorList>
    </citation>
    <scope>NUCLEOTIDE SEQUENCE [LARGE SCALE GENOMIC DNA]</scope>
    <source>
        <strain evidence="3">RWD-64-598 SS2</strain>
    </source>
</reference>
<dbReference type="EMBL" id="JH711590">
    <property type="protein sequence ID" value="EIW74838.1"/>
    <property type="molecule type" value="Genomic_DNA"/>
</dbReference>
<dbReference type="AlphaFoldDB" id="A0A5M3M654"/>
<sequence>MSVSLPPELWLRIFSEATATPGLLDSDSEFTSDLPIAWVRQQERRTIKDSLQTKRALVLVCKDWNSLASEFLYQSILITRVDALRPLLKSLKASAMRSSTTSTPTSSDPDSSTPTQESNAHSVPHGFWTRRLDVTIQEDRCEAAHYDLLAQVIGHLRSLAVFTLAVPMLPFNDVWIRHVPVAVLDALVRTSADSLRVFDCAESILRPSRNDLMLLLSATRNLRVLRCPICSPTPGDKYAASRAEVPLMPSLESLSLMSVFVNDYLPRSLPSSPSPSSSSSPSATPAPVPEPRRTPYPMLRQLSYDSIPPPFYDTRWNTFLSQHCANITSVRIDFSLPAYSLQREFDLLEEHCPRLSKIAITFVTWETMKPNFVLPGTVRELALCCKVQVPPPAHVRALLLALKSLRGGKLEMVRLCCGVFVRELRENHGEKLREAGEVLKKRGGAFRVEDEEGGLLIPL</sequence>
<evidence type="ECO:0000256" key="1">
    <source>
        <dbReference type="SAM" id="MobiDB-lite"/>
    </source>
</evidence>
<gene>
    <name evidence="2" type="ORF">CONPUDRAFT_147466</name>
</gene>
<dbReference type="RefSeq" id="XP_007774910.1">
    <property type="nucleotide sequence ID" value="XM_007776720.1"/>
</dbReference>
<dbReference type="OMA" id="QHCANIT"/>
<feature type="region of interest" description="Disordered" evidence="1">
    <location>
        <begin position="98"/>
        <end position="122"/>
    </location>
</feature>
<keyword evidence="3" id="KW-1185">Reference proteome</keyword>
<proteinExistence type="predicted"/>
<evidence type="ECO:0000313" key="3">
    <source>
        <dbReference type="Proteomes" id="UP000053558"/>
    </source>
</evidence>
<protein>
    <submittedName>
        <fullName evidence="2">Uncharacterized protein</fullName>
    </submittedName>
</protein>
<evidence type="ECO:0000313" key="2">
    <source>
        <dbReference type="EMBL" id="EIW74838.1"/>
    </source>
</evidence>
<dbReference type="KEGG" id="cput:CONPUDRAFT_147466"/>
<feature type="region of interest" description="Disordered" evidence="1">
    <location>
        <begin position="271"/>
        <end position="295"/>
    </location>
</feature>
<dbReference type="OrthoDB" id="3232644at2759"/>
<name>A0A5M3M654_CONPW</name>
<feature type="compositionally biased region" description="Low complexity" evidence="1">
    <location>
        <begin position="271"/>
        <end position="283"/>
    </location>
</feature>
<feature type="compositionally biased region" description="Low complexity" evidence="1">
    <location>
        <begin position="98"/>
        <end position="115"/>
    </location>
</feature>
<accession>A0A5M3M654</accession>
<dbReference type="Proteomes" id="UP000053558">
    <property type="component" value="Unassembled WGS sequence"/>
</dbReference>